<gene>
    <name evidence="2 5" type="primary">thiL</name>
    <name evidence="5" type="ORF">FYJ44_02600</name>
</gene>
<keyword evidence="2" id="KW-0479">Metal-binding</keyword>
<feature type="binding site" evidence="2">
    <location>
        <position position="62"/>
    </location>
    <ligand>
        <name>substrate</name>
    </ligand>
</feature>
<dbReference type="GO" id="GO:0000287">
    <property type="term" value="F:magnesium ion binding"/>
    <property type="evidence" value="ECO:0007669"/>
    <property type="project" value="UniProtKB-UniRule"/>
</dbReference>
<feature type="binding site" evidence="2">
    <location>
        <position position="158"/>
    </location>
    <ligand>
        <name>ATP</name>
        <dbReference type="ChEBI" id="CHEBI:30616"/>
    </ligand>
</feature>
<comment type="similarity">
    <text evidence="2">Belongs to the thiamine-monophosphate kinase family.</text>
</comment>
<dbReference type="InterPro" id="IPR006283">
    <property type="entry name" value="ThiL-like"/>
</dbReference>
<keyword evidence="1 2" id="KW-0784">Thiamine biosynthesis</keyword>
<keyword evidence="2 5" id="KW-0418">Kinase</keyword>
<feature type="binding site" evidence="2">
    <location>
        <position position="55"/>
    </location>
    <ligand>
        <name>Mg(2+)</name>
        <dbReference type="ChEBI" id="CHEBI:18420"/>
        <label>2</label>
    </ligand>
</feature>
<keyword evidence="2" id="KW-0067">ATP-binding</keyword>
<feature type="binding site" evidence="2">
    <location>
        <position position="40"/>
    </location>
    <ligand>
        <name>Mg(2+)</name>
        <dbReference type="ChEBI" id="CHEBI:18420"/>
        <label>3</label>
    </ligand>
</feature>
<dbReference type="SUPFAM" id="SSF56042">
    <property type="entry name" value="PurM C-terminal domain-like"/>
    <property type="match status" value="2"/>
</dbReference>
<dbReference type="InterPro" id="IPR036921">
    <property type="entry name" value="PurM-like_N_sf"/>
</dbReference>
<evidence type="ECO:0000256" key="1">
    <source>
        <dbReference type="ARBA" id="ARBA00022977"/>
    </source>
</evidence>
<dbReference type="EC" id="2.7.4.16" evidence="2"/>
<feature type="binding site" evidence="2">
    <location>
        <position position="40"/>
    </location>
    <ligand>
        <name>Mg(2+)</name>
        <dbReference type="ChEBI" id="CHEBI:18420"/>
        <label>4</label>
    </ligand>
</feature>
<dbReference type="GO" id="GO:0009228">
    <property type="term" value="P:thiamine biosynthetic process"/>
    <property type="evidence" value="ECO:0007669"/>
    <property type="project" value="UniProtKB-KW"/>
</dbReference>
<feature type="binding site" evidence="2">
    <location>
        <position position="353"/>
    </location>
    <ligand>
        <name>substrate</name>
    </ligand>
</feature>
<proteinExistence type="inferred from homology"/>
<dbReference type="InterPro" id="IPR016188">
    <property type="entry name" value="PurM-like_N"/>
</dbReference>
<dbReference type="PIRSF" id="PIRSF005303">
    <property type="entry name" value="Thiam_monoph_kin"/>
    <property type="match status" value="1"/>
</dbReference>
<feature type="region of interest" description="Disordered" evidence="3">
    <location>
        <begin position="246"/>
        <end position="269"/>
    </location>
</feature>
<evidence type="ECO:0000256" key="3">
    <source>
        <dbReference type="SAM" id="MobiDB-lite"/>
    </source>
</evidence>
<feature type="binding site" evidence="2">
    <location>
        <position position="228"/>
    </location>
    <ligand>
        <name>Mg(2+)</name>
        <dbReference type="ChEBI" id="CHEBI:18420"/>
        <label>3</label>
    </ligand>
</feature>
<organism evidence="5 6">
    <name type="scientific">Desulfovibrio porci</name>
    <dbReference type="NCBI Taxonomy" id="2605782"/>
    <lineage>
        <taxon>Bacteria</taxon>
        <taxon>Pseudomonadati</taxon>
        <taxon>Thermodesulfobacteriota</taxon>
        <taxon>Desulfovibrionia</taxon>
        <taxon>Desulfovibrionales</taxon>
        <taxon>Desulfovibrionaceae</taxon>
        <taxon>Desulfovibrio</taxon>
    </lineage>
</organism>
<name>A0A6L5XIL8_9BACT</name>
<feature type="binding site" evidence="2">
    <location>
        <begin position="131"/>
        <end position="132"/>
    </location>
    <ligand>
        <name>ATP</name>
        <dbReference type="ChEBI" id="CHEBI:30616"/>
    </ligand>
</feature>
<dbReference type="UniPathway" id="UPA00060">
    <property type="reaction ID" value="UER00142"/>
</dbReference>
<feature type="domain" description="PurM-like N-terminal" evidence="4">
    <location>
        <begin position="38"/>
        <end position="148"/>
    </location>
</feature>
<dbReference type="Gene3D" id="3.30.1330.10">
    <property type="entry name" value="PurM-like, N-terminal domain"/>
    <property type="match status" value="1"/>
</dbReference>
<comment type="function">
    <text evidence="2">Catalyzes the ATP-dependent phosphorylation of thiamine-monophosphate (TMP) to form thiamine-pyrophosphate (TPP), the active form of vitamin B1.</text>
</comment>
<dbReference type="CDD" id="cd02194">
    <property type="entry name" value="ThiL"/>
    <property type="match status" value="1"/>
</dbReference>
<comment type="caution">
    <text evidence="5">The sequence shown here is derived from an EMBL/GenBank/DDBJ whole genome shotgun (WGS) entry which is preliminary data.</text>
</comment>
<dbReference type="NCBIfam" id="TIGR01379">
    <property type="entry name" value="thiL"/>
    <property type="match status" value="1"/>
</dbReference>
<reference evidence="5 6" key="1">
    <citation type="submission" date="2019-09" db="EMBL/GenBank/DDBJ databases">
        <title>In-depth cultivation of the pig gut microbiome towards novel bacterial diversity and tailored functional studies.</title>
        <authorList>
            <person name="Wylensek D."/>
            <person name="Hitch T.C.A."/>
            <person name="Clavel T."/>
        </authorList>
    </citation>
    <scope>NUCLEOTIDE SEQUENCE [LARGE SCALE GENOMIC DNA]</scope>
    <source>
        <strain evidence="5 6">PG-178-WT-4</strain>
    </source>
</reference>
<feature type="binding site" evidence="2">
    <location>
        <position position="54"/>
    </location>
    <ligand>
        <name>Mg(2+)</name>
        <dbReference type="ChEBI" id="CHEBI:18420"/>
        <label>1</label>
    </ligand>
</feature>
<accession>A0A6L5XIL8</accession>
<dbReference type="GO" id="GO:0009229">
    <property type="term" value="P:thiamine diphosphate biosynthetic process"/>
    <property type="evidence" value="ECO:0007669"/>
    <property type="project" value="UniProtKB-UniRule"/>
</dbReference>
<evidence type="ECO:0000259" key="4">
    <source>
        <dbReference type="Pfam" id="PF00586"/>
    </source>
</evidence>
<evidence type="ECO:0000313" key="6">
    <source>
        <dbReference type="Proteomes" id="UP000477488"/>
    </source>
</evidence>
<dbReference type="Gene3D" id="3.90.650.10">
    <property type="entry name" value="PurM-like C-terminal domain"/>
    <property type="match status" value="1"/>
</dbReference>
<dbReference type="AlphaFoldDB" id="A0A6L5XIL8"/>
<feature type="binding site" evidence="2">
    <location>
        <position position="305"/>
    </location>
    <ligand>
        <name>substrate</name>
    </ligand>
</feature>
<comment type="catalytic activity">
    <reaction evidence="2">
        <text>thiamine phosphate + ATP = thiamine diphosphate + ADP</text>
        <dbReference type="Rhea" id="RHEA:15913"/>
        <dbReference type="ChEBI" id="CHEBI:30616"/>
        <dbReference type="ChEBI" id="CHEBI:37575"/>
        <dbReference type="ChEBI" id="CHEBI:58937"/>
        <dbReference type="ChEBI" id="CHEBI:456216"/>
        <dbReference type="EC" id="2.7.4.16"/>
    </reaction>
</comment>
<keyword evidence="2" id="KW-0547">Nucleotide-binding</keyword>
<dbReference type="InterPro" id="IPR036676">
    <property type="entry name" value="PurM-like_C_sf"/>
</dbReference>
<dbReference type="GO" id="GO:0009030">
    <property type="term" value="F:thiamine-phosphate kinase activity"/>
    <property type="evidence" value="ECO:0007669"/>
    <property type="project" value="UniProtKB-UniRule"/>
</dbReference>
<keyword evidence="2 5" id="KW-0808">Transferase</keyword>
<feature type="binding site" evidence="2">
    <location>
        <position position="84"/>
    </location>
    <ligand>
        <name>Mg(2+)</name>
        <dbReference type="ChEBI" id="CHEBI:18420"/>
        <label>2</label>
    </ligand>
</feature>
<dbReference type="Proteomes" id="UP000477488">
    <property type="component" value="Unassembled WGS sequence"/>
</dbReference>
<comment type="miscellaneous">
    <text evidence="2">Reaction mechanism of ThiL seems to utilize a direct, inline transfer of the gamma-phosphate of ATP to TMP rather than a phosphorylated enzyme intermediate.</text>
</comment>
<dbReference type="PANTHER" id="PTHR30270:SF0">
    <property type="entry name" value="THIAMINE-MONOPHOSPHATE KINASE"/>
    <property type="match status" value="1"/>
</dbReference>
<feature type="binding site" evidence="2">
    <location>
        <position position="55"/>
    </location>
    <ligand>
        <name>Mg(2+)</name>
        <dbReference type="ChEBI" id="CHEBI:18420"/>
        <label>1</label>
    </ligand>
</feature>
<evidence type="ECO:0000313" key="5">
    <source>
        <dbReference type="EMBL" id="MSS26952.1"/>
    </source>
</evidence>
<comment type="pathway">
    <text evidence="2">Cofactor biosynthesis; thiamine diphosphate biosynthesis; thiamine diphosphate from thiamine phosphate: step 1/1.</text>
</comment>
<dbReference type="RefSeq" id="WP_154508879.1">
    <property type="nucleotide sequence ID" value="NZ_VUMH01000002.1"/>
</dbReference>
<dbReference type="SUPFAM" id="SSF55326">
    <property type="entry name" value="PurM N-terminal domain-like"/>
    <property type="match status" value="1"/>
</dbReference>
<evidence type="ECO:0000256" key="2">
    <source>
        <dbReference type="HAMAP-Rule" id="MF_02128"/>
    </source>
</evidence>
<feature type="binding site" evidence="2">
    <location>
        <position position="84"/>
    </location>
    <ligand>
        <name>Mg(2+)</name>
        <dbReference type="ChEBI" id="CHEBI:18420"/>
        <label>4</label>
    </ligand>
</feature>
<feature type="binding site" evidence="2">
    <location>
        <position position="132"/>
    </location>
    <ligand>
        <name>Mg(2+)</name>
        <dbReference type="ChEBI" id="CHEBI:18420"/>
        <label>1</label>
    </ligand>
</feature>
<feature type="binding site" evidence="2">
    <location>
        <position position="53"/>
    </location>
    <ligand>
        <name>Mg(2+)</name>
        <dbReference type="ChEBI" id="CHEBI:18420"/>
        <label>4</label>
    </ligand>
</feature>
<dbReference type="EMBL" id="VUMH01000002">
    <property type="protein sequence ID" value="MSS26952.1"/>
    <property type="molecule type" value="Genomic_DNA"/>
</dbReference>
<feature type="compositionally biased region" description="Low complexity" evidence="3">
    <location>
        <begin position="253"/>
        <end position="269"/>
    </location>
</feature>
<sequence length="366" mass="38250">MVPAPPSPSAFTFSEDGILACLAGHFPQTHPSLLLGRGDDCAVLKAGRPLCVSSDLFLEDIHFRRSYFSPEDMGHKALAVNVSDLAGCGARPLGFTLCLGLPDWVDMAWLDCFFGGMAALAGQQRMALAGGDLSRCERLHISVTVWGETAEPGGFLARGGSMPGDSLFVVGRLGLARVGLHVLEAQGRAALADWPAACAAHLRPEPQVDAGLMLARAGYNARPPALMDLSDGIIRDLPRLLGLSGELRAGADGQPPQQNQGQNPGQSQGLGAAILLPQGLLHPEVLRYAQEQGKNPVHEALLGGEDYALLGSCAPDMLPSLHAAIPGFCSIGTITAGGGITCNNEPLDRLSGFDHFEAGARGKKAD</sequence>
<dbReference type="Pfam" id="PF00586">
    <property type="entry name" value="AIRS"/>
    <property type="match status" value="1"/>
</dbReference>
<keyword evidence="6" id="KW-1185">Reference proteome</keyword>
<dbReference type="PANTHER" id="PTHR30270">
    <property type="entry name" value="THIAMINE-MONOPHOSPHATE KINASE"/>
    <property type="match status" value="1"/>
</dbReference>
<feature type="binding site" evidence="2">
    <location>
        <position position="230"/>
    </location>
    <ligand>
        <name>ATP</name>
        <dbReference type="ChEBI" id="CHEBI:30616"/>
    </ligand>
</feature>
<dbReference type="GO" id="GO:0005524">
    <property type="term" value="F:ATP binding"/>
    <property type="evidence" value="ECO:0007669"/>
    <property type="project" value="UniProtKB-UniRule"/>
</dbReference>
<feature type="binding site" evidence="2">
    <location>
        <position position="84"/>
    </location>
    <ligand>
        <name>Mg(2+)</name>
        <dbReference type="ChEBI" id="CHEBI:18420"/>
        <label>3</label>
    </ligand>
</feature>
<feature type="binding site" evidence="2">
    <location>
        <position position="231"/>
    </location>
    <ligand>
        <name>Mg(2+)</name>
        <dbReference type="ChEBI" id="CHEBI:18420"/>
        <label>5</label>
    </ligand>
</feature>
<keyword evidence="2" id="KW-0460">Magnesium</keyword>
<protein>
    <recommendedName>
        <fullName evidence="2">Thiamine-monophosphate kinase</fullName>
        <shortName evidence="2">TMP kinase</shortName>
        <shortName evidence="2">Thiamine-phosphate kinase</shortName>
        <ecNumber evidence="2">2.7.4.16</ecNumber>
    </recommendedName>
</protein>
<comment type="caution">
    <text evidence="2">Lacks conserved residue(s) required for the propagation of feature annotation.</text>
</comment>
<dbReference type="HAMAP" id="MF_02128">
    <property type="entry name" value="TMP_kinase"/>
    <property type="match status" value="1"/>
</dbReference>